<proteinExistence type="predicted"/>
<name>A0ABW1S009_9LACO</name>
<reference evidence="3" key="1">
    <citation type="journal article" date="2019" name="Int. J. Syst. Evol. Microbiol.">
        <title>The Global Catalogue of Microorganisms (GCM) 10K type strain sequencing project: providing services to taxonomists for standard genome sequencing and annotation.</title>
        <authorList>
            <consortium name="The Broad Institute Genomics Platform"/>
            <consortium name="The Broad Institute Genome Sequencing Center for Infectious Disease"/>
            <person name="Wu L."/>
            <person name="Ma J."/>
        </authorList>
    </citation>
    <scope>NUCLEOTIDE SEQUENCE [LARGE SCALE GENOMIC DNA]</scope>
    <source>
        <strain evidence="3">CCM 8933</strain>
    </source>
</reference>
<feature type="domain" description="Exonuclease" evidence="1">
    <location>
        <begin position="2"/>
        <end position="47"/>
    </location>
</feature>
<protein>
    <submittedName>
        <fullName evidence="2">Exonuclease domain-containing protein</fullName>
    </submittedName>
</protein>
<dbReference type="SUPFAM" id="SSF53098">
    <property type="entry name" value="Ribonuclease H-like"/>
    <property type="match status" value="1"/>
</dbReference>
<dbReference type="EMBL" id="JBHSSC010000016">
    <property type="protein sequence ID" value="MFC6180755.1"/>
    <property type="molecule type" value="Genomic_DNA"/>
</dbReference>
<dbReference type="RefSeq" id="WP_137628368.1">
    <property type="nucleotide sequence ID" value="NZ_BJDJ01000008.1"/>
</dbReference>
<dbReference type="GO" id="GO:0004527">
    <property type="term" value="F:exonuclease activity"/>
    <property type="evidence" value="ECO:0007669"/>
    <property type="project" value="UniProtKB-KW"/>
</dbReference>
<dbReference type="Pfam" id="PF00929">
    <property type="entry name" value="RNase_T"/>
    <property type="match status" value="1"/>
</dbReference>
<keyword evidence="2" id="KW-0540">Nuclease</keyword>
<dbReference type="InterPro" id="IPR013520">
    <property type="entry name" value="Ribonucl_H"/>
</dbReference>
<evidence type="ECO:0000313" key="3">
    <source>
        <dbReference type="Proteomes" id="UP001596282"/>
    </source>
</evidence>
<keyword evidence="3" id="KW-1185">Reference proteome</keyword>
<dbReference type="InterPro" id="IPR012337">
    <property type="entry name" value="RNaseH-like_sf"/>
</dbReference>
<dbReference type="InterPro" id="IPR036397">
    <property type="entry name" value="RNaseH_sf"/>
</dbReference>
<evidence type="ECO:0000259" key="1">
    <source>
        <dbReference type="Pfam" id="PF00929"/>
    </source>
</evidence>
<comment type="caution">
    <text evidence="2">The sequence shown here is derived from an EMBL/GenBank/DDBJ whole genome shotgun (WGS) entry which is preliminary data.</text>
</comment>
<organism evidence="2 3">
    <name type="scientific">Lactiplantibacillus daowaiensis</name>
    <dbReference type="NCBI Taxonomy" id="2559918"/>
    <lineage>
        <taxon>Bacteria</taxon>
        <taxon>Bacillati</taxon>
        <taxon>Bacillota</taxon>
        <taxon>Bacilli</taxon>
        <taxon>Lactobacillales</taxon>
        <taxon>Lactobacillaceae</taxon>
        <taxon>Lactiplantibacillus</taxon>
    </lineage>
</organism>
<gene>
    <name evidence="2" type="ORF">ACFP5Y_05950</name>
</gene>
<evidence type="ECO:0000313" key="2">
    <source>
        <dbReference type="EMBL" id="MFC6180755.1"/>
    </source>
</evidence>
<accession>A0ABW1S009</accession>
<dbReference type="Proteomes" id="UP001596282">
    <property type="component" value="Unassembled WGS sequence"/>
</dbReference>
<keyword evidence="2" id="KW-0378">Hydrolase</keyword>
<dbReference type="Gene3D" id="3.30.420.10">
    <property type="entry name" value="Ribonuclease H-like superfamily/Ribonuclease H"/>
    <property type="match status" value="1"/>
</dbReference>
<keyword evidence="2" id="KW-0269">Exonuclease</keyword>
<sequence length="59" mass="6819">MVDLMPLVKKDNPFLNNYRLQTVLDDYGLENETPHRALSDAKTTFELATKLIENKVLKI</sequence>